<evidence type="ECO:0000313" key="2">
    <source>
        <dbReference type="EMBL" id="KXU36462.1"/>
    </source>
</evidence>
<comment type="caution">
    <text evidence="2">The sequence shown here is derived from an EMBL/GenBank/DDBJ whole genome shotgun (WGS) entry which is preliminary data.</text>
</comment>
<proteinExistence type="predicted"/>
<dbReference type="OrthoDB" id="69313at2"/>
<dbReference type="InterPro" id="IPR027417">
    <property type="entry name" value="P-loop_NTPase"/>
</dbReference>
<dbReference type="Gene3D" id="3.40.50.300">
    <property type="entry name" value="P-loop containing nucleotide triphosphate hydrolases"/>
    <property type="match status" value="1"/>
</dbReference>
<accession>A0A139SPL5</accession>
<dbReference type="CDD" id="cd05386">
    <property type="entry name" value="TraL"/>
    <property type="match status" value="1"/>
</dbReference>
<dbReference type="AlphaFoldDB" id="A0A139SPL5"/>
<dbReference type="SUPFAM" id="SSF52540">
    <property type="entry name" value="P-loop containing nucleoside triphosphate hydrolases"/>
    <property type="match status" value="1"/>
</dbReference>
<protein>
    <submittedName>
        <fullName evidence="2">Conjugal transfer protein TraL</fullName>
    </submittedName>
</protein>
<dbReference type="EMBL" id="LSZO01000181">
    <property type="protein sequence ID" value="KXU36462.1"/>
    <property type="molecule type" value="Genomic_DNA"/>
</dbReference>
<evidence type="ECO:0000313" key="3">
    <source>
        <dbReference type="Proteomes" id="UP000072660"/>
    </source>
</evidence>
<keyword evidence="3" id="KW-1185">Reference proteome</keyword>
<dbReference type="NCBIfam" id="NF010461">
    <property type="entry name" value="PRK13886.1"/>
    <property type="match status" value="1"/>
</dbReference>
<feature type="domain" description="CobQ/CobB/MinD/ParA nucleotide binding" evidence="1">
    <location>
        <begin position="6"/>
        <end position="83"/>
    </location>
</feature>
<dbReference type="RefSeq" id="WP_068391607.1">
    <property type="nucleotide sequence ID" value="NZ_LSZO01000181.1"/>
</dbReference>
<dbReference type="Pfam" id="PF01656">
    <property type="entry name" value="CbiA"/>
    <property type="match status" value="1"/>
</dbReference>
<organism evidence="2 3">
    <name type="scientific">Ventosimonas gracilis</name>
    <dbReference type="NCBI Taxonomy" id="1680762"/>
    <lineage>
        <taxon>Bacteria</taxon>
        <taxon>Pseudomonadati</taxon>
        <taxon>Pseudomonadota</taxon>
        <taxon>Gammaproteobacteria</taxon>
        <taxon>Pseudomonadales</taxon>
        <taxon>Ventosimonadaceae</taxon>
        <taxon>Ventosimonas</taxon>
    </lineage>
</organism>
<gene>
    <name evidence="2" type="ORF">AXE65_04880</name>
</gene>
<name>A0A139SPL5_9GAMM</name>
<sequence length="247" mass="27656">MSTVHMVLQGKGGVGKSMLAAMLAQFKISKGQTPLCIDTDPVNATFAGYDSLDVQTLDVMQGDKINSRSFDMLIELISKTTEDTIIDNGASSFIPMSSYLMANDIPALLQEMGHQLFVHTVITGGQAMPDTLGGFDALVRQFPDECQFVVWLNPYWGKVENEGLSFEEMKVYKNYSDRVIKLITLPELKPDETYGQDFSNMLKARRTFEEAIDAEEHIVPRQRLKIIQRKIFSELDNDPAKVLTYGA</sequence>
<reference evidence="2 3" key="1">
    <citation type="submission" date="2016-02" db="EMBL/GenBank/DDBJ databases">
        <authorList>
            <person name="Wen L."/>
            <person name="He K."/>
            <person name="Yang H."/>
        </authorList>
    </citation>
    <scope>NUCLEOTIDE SEQUENCE [LARGE SCALE GENOMIC DNA]</scope>
    <source>
        <strain evidence="2 3">CV58</strain>
    </source>
</reference>
<evidence type="ECO:0000259" key="1">
    <source>
        <dbReference type="Pfam" id="PF01656"/>
    </source>
</evidence>
<dbReference type="Proteomes" id="UP000072660">
    <property type="component" value="Unassembled WGS sequence"/>
</dbReference>
<dbReference type="InterPro" id="IPR002586">
    <property type="entry name" value="CobQ/CobB/MinD/ParA_Nub-bd_dom"/>
</dbReference>